<evidence type="ECO:0000259" key="1">
    <source>
        <dbReference type="Pfam" id="PF09431"/>
    </source>
</evidence>
<dbReference type="GO" id="GO:0030479">
    <property type="term" value="C:actin cortical patch"/>
    <property type="evidence" value="ECO:0007669"/>
    <property type="project" value="TreeGrafter"/>
</dbReference>
<dbReference type="GO" id="GO:0071933">
    <property type="term" value="F:Arp2/3 complex binding"/>
    <property type="evidence" value="ECO:0007669"/>
    <property type="project" value="TreeGrafter"/>
</dbReference>
<dbReference type="PANTHER" id="PTHR13357:SF1">
    <property type="entry name" value="NCK-INTERACTING PROTEIN WITH SH3 DOMAIN"/>
    <property type="match status" value="1"/>
</dbReference>
<proteinExistence type="predicted"/>
<accession>A0A6G1FZA9</accession>
<reference evidence="4" key="3">
    <citation type="submission" date="2025-04" db="UniProtKB">
        <authorList>
            <consortium name="RefSeq"/>
        </authorList>
    </citation>
    <scope>IDENTIFICATION</scope>
    <source>
        <strain evidence="4">CBS 781.70</strain>
    </source>
</reference>
<dbReference type="Pfam" id="PF09431">
    <property type="entry name" value="SPIN90_LRD"/>
    <property type="match status" value="1"/>
</dbReference>
<dbReference type="OrthoDB" id="445362at2759"/>
<gene>
    <name evidence="2 4" type="ORF">P152DRAFT_459592</name>
</gene>
<evidence type="ECO:0000313" key="2">
    <source>
        <dbReference type="EMBL" id="KAF1811187.1"/>
    </source>
</evidence>
<dbReference type="Proteomes" id="UP000504638">
    <property type="component" value="Unplaced"/>
</dbReference>
<protein>
    <recommendedName>
        <fullName evidence="1">SPIN90/Ldb17 leucine-rich domain-containing protein</fullName>
    </recommendedName>
</protein>
<evidence type="ECO:0000313" key="4">
    <source>
        <dbReference type="RefSeq" id="XP_033532818.1"/>
    </source>
</evidence>
<dbReference type="EMBL" id="ML975162">
    <property type="protein sequence ID" value="KAF1811187.1"/>
    <property type="molecule type" value="Genomic_DNA"/>
</dbReference>
<reference evidence="2 4" key="1">
    <citation type="submission" date="2020-01" db="EMBL/GenBank/DDBJ databases">
        <authorList>
            <consortium name="DOE Joint Genome Institute"/>
            <person name="Haridas S."/>
            <person name="Albert R."/>
            <person name="Binder M."/>
            <person name="Bloem J."/>
            <person name="Labutti K."/>
            <person name="Salamov A."/>
            <person name="Andreopoulos B."/>
            <person name="Baker S.E."/>
            <person name="Barry K."/>
            <person name="Bills G."/>
            <person name="Bluhm B.H."/>
            <person name="Cannon C."/>
            <person name="Castanera R."/>
            <person name="Culley D.E."/>
            <person name="Daum C."/>
            <person name="Ezra D."/>
            <person name="Gonzalez J.B."/>
            <person name="Henrissat B."/>
            <person name="Kuo A."/>
            <person name="Liang C."/>
            <person name="Lipzen A."/>
            <person name="Lutzoni F."/>
            <person name="Magnuson J."/>
            <person name="Mondo S."/>
            <person name="Nolan M."/>
            <person name="Ohm R."/>
            <person name="Pangilinan J."/>
            <person name="Park H.-J."/>
            <person name="Ramirez L."/>
            <person name="Alfaro M."/>
            <person name="Sun H."/>
            <person name="Tritt A."/>
            <person name="Yoshinaga Y."/>
            <person name="Zwiers L.-H."/>
            <person name="Turgeon B.G."/>
            <person name="Goodwin S.B."/>
            <person name="Spatafora J.W."/>
            <person name="Crous P.W."/>
            <person name="Grigoriev I.V."/>
        </authorList>
    </citation>
    <scope>NUCLEOTIDE SEQUENCE</scope>
    <source>
        <strain evidence="2 4">CBS 781.70</strain>
    </source>
</reference>
<reference evidence="4" key="2">
    <citation type="submission" date="2020-04" db="EMBL/GenBank/DDBJ databases">
        <authorList>
            <consortium name="NCBI Genome Project"/>
        </authorList>
    </citation>
    <scope>NUCLEOTIDE SEQUENCE</scope>
    <source>
        <strain evidence="4">CBS 781.70</strain>
    </source>
</reference>
<organism evidence="2">
    <name type="scientific">Eremomyces bilateralis CBS 781.70</name>
    <dbReference type="NCBI Taxonomy" id="1392243"/>
    <lineage>
        <taxon>Eukaryota</taxon>
        <taxon>Fungi</taxon>
        <taxon>Dikarya</taxon>
        <taxon>Ascomycota</taxon>
        <taxon>Pezizomycotina</taxon>
        <taxon>Dothideomycetes</taxon>
        <taxon>Dothideomycetes incertae sedis</taxon>
        <taxon>Eremomycetales</taxon>
        <taxon>Eremomycetaceae</taxon>
        <taxon>Eremomyces</taxon>
    </lineage>
</organism>
<name>A0A6G1FZA9_9PEZI</name>
<dbReference type="AlphaFoldDB" id="A0A6G1FZA9"/>
<sequence length="459" mass="52560">MEIEVSYNLESEQQFWAELDDIVSKHCNEPELIDDALRSYLHFTTHFKDDYLQSDQDIAQCIFKFLNSSLFQPHKDYVRRQLVYSLLQEDDAPSLHVIAAILLYDGRMHDETFMMFQQEGGFPRVVELIHAPVAQNNVALHRMLLELMYEMSRIQRLDWEDLIAVGDSFIKYLFDIVEGLWYDASDPYHYSVIRVLLVLNEQYLVNSTSATVPGPAPLTNRIIKFISTYPQHKTFGENLILLLNRESETSLQLLILKLLYLIFSSLSTAEYFYTNDLHVLLDVTVRNLLDLPIDDNAAQALRHTYLRVLHPMLANSQLHRPGMHYKREEIRKMLRILVGGLPPDVDDVDSPTDSPVQDLGAGMNGAGPLYGFHFAPVDPTTRRLVKRCATVPWLRDADEPLRSETPVQEAQKDLARRMLGMSVMDGGSSVSMMEVAKHTEKPGVMTPSKVKHEEDIQVA</sequence>
<evidence type="ECO:0000313" key="3">
    <source>
        <dbReference type="Proteomes" id="UP000504638"/>
    </source>
</evidence>
<dbReference type="InterPro" id="IPR030125">
    <property type="entry name" value="SPIN90/Ldb17"/>
</dbReference>
<dbReference type="InterPro" id="IPR018556">
    <property type="entry name" value="SPIN90/Ldb17_LRD"/>
</dbReference>
<dbReference type="PANTHER" id="PTHR13357">
    <property type="entry name" value="SH3 ADAPTER PROTEIN SPIN90 NCK INTERACTING PROTEIN WITH SH3 DOMAIN"/>
    <property type="match status" value="1"/>
</dbReference>
<dbReference type="GeneID" id="54420283"/>
<dbReference type="RefSeq" id="XP_033532818.1">
    <property type="nucleotide sequence ID" value="XM_033679713.1"/>
</dbReference>
<dbReference type="GO" id="GO:0000147">
    <property type="term" value="P:actin cortical patch assembly"/>
    <property type="evidence" value="ECO:0007669"/>
    <property type="project" value="TreeGrafter"/>
</dbReference>
<dbReference type="GO" id="GO:0006897">
    <property type="term" value="P:endocytosis"/>
    <property type="evidence" value="ECO:0007669"/>
    <property type="project" value="TreeGrafter"/>
</dbReference>
<dbReference type="GO" id="GO:0051666">
    <property type="term" value="P:actin cortical patch localization"/>
    <property type="evidence" value="ECO:0007669"/>
    <property type="project" value="TreeGrafter"/>
</dbReference>
<keyword evidence="3" id="KW-1185">Reference proteome</keyword>
<feature type="domain" description="SPIN90/Ldb17 leucine-rich" evidence="1">
    <location>
        <begin position="186"/>
        <end position="330"/>
    </location>
</feature>